<proteinExistence type="predicted"/>
<dbReference type="RefSeq" id="WP_244715369.1">
    <property type="nucleotide sequence ID" value="NZ_CP095072.1"/>
</dbReference>
<dbReference type="InterPro" id="IPR012577">
    <property type="entry name" value="NIPSNAP"/>
</dbReference>
<dbReference type="Gene3D" id="3.30.70.100">
    <property type="match status" value="1"/>
</dbReference>
<protein>
    <submittedName>
        <fullName evidence="2">NIPSNAP family protein</fullName>
    </submittedName>
</protein>
<evidence type="ECO:0000259" key="1">
    <source>
        <dbReference type="Pfam" id="PF07978"/>
    </source>
</evidence>
<reference evidence="2 3" key="1">
    <citation type="submission" date="2022-04" db="EMBL/GenBank/DDBJ databases">
        <title>Gracilibacillus sp. isolated from saltern.</title>
        <authorList>
            <person name="Won M."/>
            <person name="Lee C.-M."/>
            <person name="Woen H.-Y."/>
            <person name="Kwon S.-W."/>
        </authorList>
    </citation>
    <scope>NUCLEOTIDE SEQUENCE [LARGE SCALE GENOMIC DNA]</scope>
    <source>
        <strain evidence="2 3">SSWR10-1</strain>
    </source>
</reference>
<keyword evidence="3" id="KW-1185">Reference proteome</keyword>
<gene>
    <name evidence="2" type="ORF">MUN88_12115</name>
</gene>
<dbReference type="Proteomes" id="UP000831782">
    <property type="component" value="Chromosome"/>
</dbReference>
<accession>A0ABY4EQY3</accession>
<name>A0ABY4EQY3_9BACI</name>
<feature type="domain" description="NIPSNAP" evidence="1">
    <location>
        <begin position="6"/>
        <end position="77"/>
    </location>
</feature>
<evidence type="ECO:0000313" key="3">
    <source>
        <dbReference type="Proteomes" id="UP000831782"/>
    </source>
</evidence>
<dbReference type="SUPFAM" id="SSF54909">
    <property type="entry name" value="Dimeric alpha+beta barrel"/>
    <property type="match status" value="1"/>
</dbReference>
<dbReference type="Pfam" id="PF07978">
    <property type="entry name" value="NIPSNAP"/>
    <property type="match status" value="1"/>
</dbReference>
<organism evidence="2 3">
    <name type="scientific">Gracilibacillus caseinilyticus</name>
    <dbReference type="NCBI Taxonomy" id="2932256"/>
    <lineage>
        <taxon>Bacteria</taxon>
        <taxon>Bacillati</taxon>
        <taxon>Bacillota</taxon>
        <taxon>Bacilli</taxon>
        <taxon>Bacillales</taxon>
        <taxon>Bacillaceae</taxon>
        <taxon>Gracilibacillus</taxon>
    </lineage>
</organism>
<evidence type="ECO:0000313" key="2">
    <source>
        <dbReference type="EMBL" id="UOQ46840.1"/>
    </source>
</evidence>
<dbReference type="EMBL" id="CP095072">
    <property type="protein sequence ID" value="UOQ46840.1"/>
    <property type="molecule type" value="Genomic_DNA"/>
</dbReference>
<sequence length="115" mass="13963">MIYRRKMYHVDPSVVKDFNEHFNKTLLPTQLKYGARLVGRWMTEDKDGVIEIFAIWEYSSFEDYEQIESKVKGDDQHVKRVQQWFEKMGRKYNLKELFYKIDQDFLKTTVPVDKS</sequence>
<dbReference type="InterPro" id="IPR011008">
    <property type="entry name" value="Dimeric_a/b-barrel"/>
</dbReference>